<proteinExistence type="predicted"/>
<keyword evidence="1" id="KW-0812">Transmembrane</keyword>
<keyword evidence="1" id="KW-0472">Membrane</keyword>
<evidence type="ECO:0000313" key="2">
    <source>
        <dbReference type="EMBL" id="JAP10346.1"/>
    </source>
</evidence>
<keyword evidence="1" id="KW-1133">Transmembrane helix</keyword>
<dbReference type="AlphaFoldDB" id="A0A0V0GR32"/>
<feature type="transmembrane region" description="Helical" evidence="1">
    <location>
        <begin position="38"/>
        <end position="60"/>
    </location>
</feature>
<organism evidence="2">
    <name type="scientific">Solanum chacoense</name>
    <name type="common">Chaco potato</name>
    <dbReference type="NCBI Taxonomy" id="4108"/>
    <lineage>
        <taxon>Eukaryota</taxon>
        <taxon>Viridiplantae</taxon>
        <taxon>Streptophyta</taxon>
        <taxon>Embryophyta</taxon>
        <taxon>Tracheophyta</taxon>
        <taxon>Spermatophyta</taxon>
        <taxon>Magnoliopsida</taxon>
        <taxon>eudicotyledons</taxon>
        <taxon>Gunneridae</taxon>
        <taxon>Pentapetalae</taxon>
        <taxon>asterids</taxon>
        <taxon>lamiids</taxon>
        <taxon>Solanales</taxon>
        <taxon>Solanaceae</taxon>
        <taxon>Solanoideae</taxon>
        <taxon>Solaneae</taxon>
        <taxon>Solanum</taxon>
    </lineage>
</organism>
<accession>A0A0V0GR32</accession>
<dbReference type="EMBL" id="GEDG01033276">
    <property type="protein sequence ID" value="JAP10346.1"/>
    <property type="molecule type" value="Transcribed_RNA"/>
</dbReference>
<reference evidence="2" key="1">
    <citation type="submission" date="2015-12" db="EMBL/GenBank/DDBJ databases">
        <title>Gene expression during late stages of embryo sac development: a critical building block for successful pollen-pistil interactions.</title>
        <authorList>
            <person name="Liu Y."/>
            <person name="Joly V."/>
            <person name="Sabar M."/>
            <person name="Matton D.P."/>
        </authorList>
    </citation>
    <scope>NUCLEOTIDE SEQUENCE</scope>
</reference>
<protein>
    <submittedName>
        <fullName evidence="2">Putative ovule protein</fullName>
    </submittedName>
</protein>
<sequence length="93" mass="10779">VSSIQPRFVSTFLGDCRFINHPHHSLHRLFHCNPGSSLLTFCFLNLVLLFLISPFFSLLLQDFEFTHNLCFLVSRFYDGSHNSAQEDLVESFI</sequence>
<feature type="non-terminal residue" evidence="2">
    <location>
        <position position="1"/>
    </location>
</feature>
<name>A0A0V0GR32_SOLCH</name>
<evidence type="ECO:0000256" key="1">
    <source>
        <dbReference type="SAM" id="Phobius"/>
    </source>
</evidence>